<keyword evidence="4" id="KW-1185">Reference proteome</keyword>
<name>W2T6C1_NECAM</name>
<reference evidence="4" key="1">
    <citation type="journal article" date="2014" name="Nat. Genet.">
        <title>Genome of the human hookworm Necator americanus.</title>
        <authorList>
            <person name="Tang Y.T."/>
            <person name="Gao X."/>
            <person name="Rosa B.A."/>
            <person name="Abubucker S."/>
            <person name="Hallsworth-Pepin K."/>
            <person name="Martin J."/>
            <person name="Tyagi R."/>
            <person name="Heizer E."/>
            <person name="Zhang X."/>
            <person name="Bhonagiri-Palsikar V."/>
            <person name="Minx P."/>
            <person name="Warren W.C."/>
            <person name="Wang Q."/>
            <person name="Zhan B."/>
            <person name="Hotez P.J."/>
            <person name="Sternberg P.W."/>
            <person name="Dougall A."/>
            <person name="Gaze S.T."/>
            <person name="Mulvenna J."/>
            <person name="Sotillo J."/>
            <person name="Ranganathan S."/>
            <person name="Rabelo E.M."/>
            <person name="Wilson R.K."/>
            <person name="Felgner P.L."/>
            <person name="Bethony J."/>
            <person name="Hawdon J.M."/>
            <person name="Gasser R.B."/>
            <person name="Loukas A."/>
            <person name="Mitreva M."/>
        </authorList>
    </citation>
    <scope>NUCLEOTIDE SEQUENCE [LARGE SCALE GENOMIC DNA]</scope>
</reference>
<evidence type="ECO:0000256" key="1">
    <source>
        <dbReference type="SAM" id="MobiDB-lite"/>
    </source>
</evidence>
<organism evidence="3 4">
    <name type="scientific">Necator americanus</name>
    <name type="common">Human hookworm</name>
    <dbReference type="NCBI Taxonomy" id="51031"/>
    <lineage>
        <taxon>Eukaryota</taxon>
        <taxon>Metazoa</taxon>
        <taxon>Ecdysozoa</taxon>
        <taxon>Nematoda</taxon>
        <taxon>Chromadorea</taxon>
        <taxon>Rhabditida</taxon>
        <taxon>Rhabditina</taxon>
        <taxon>Rhabditomorpha</taxon>
        <taxon>Strongyloidea</taxon>
        <taxon>Ancylostomatidae</taxon>
        <taxon>Bunostominae</taxon>
        <taxon>Necator</taxon>
    </lineage>
</organism>
<evidence type="ECO:0000259" key="2">
    <source>
        <dbReference type="PROSITE" id="PS00028"/>
    </source>
</evidence>
<dbReference type="EMBL" id="KI660189">
    <property type="protein sequence ID" value="ETN77174.1"/>
    <property type="molecule type" value="Genomic_DNA"/>
</dbReference>
<dbReference type="OrthoDB" id="10578703at2759"/>
<feature type="domain" description="C2H2-type" evidence="2">
    <location>
        <begin position="174"/>
        <end position="197"/>
    </location>
</feature>
<dbReference type="PROSITE" id="PS00028">
    <property type="entry name" value="ZINC_FINGER_C2H2_1"/>
    <property type="match status" value="1"/>
</dbReference>
<sequence length="218" mass="23860">MSRRSAAKRPYPANVAASLTGNSEPHIHSDSDGDEFIDVETIGSGQVRGAHFDDASATESVSPQGRTESLSSTFLNVDNSQRHAEQKEGIGTYVVPKLPLEEMTMSTRALRAIQEDHKTQCDENQFERIPISEFSSDKEVKAAVLLTSAEPSTSSDPLNAASGKKSDSTSPIGCAHFHCPVTFSSIDELVSHLVVFHCQHQFSPRKMTFMSTEKYEVQ</sequence>
<dbReference type="InterPro" id="IPR013087">
    <property type="entry name" value="Znf_C2H2_type"/>
</dbReference>
<proteinExistence type="predicted"/>
<dbReference type="KEGG" id="nai:NECAME_03274"/>
<gene>
    <name evidence="3" type="ORF">NECAME_03274</name>
</gene>
<protein>
    <recommendedName>
        <fullName evidence="2">C2H2-type domain-containing protein</fullName>
    </recommendedName>
</protein>
<accession>W2T6C1</accession>
<dbReference type="AlphaFoldDB" id="W2T6C1"/>
<feature type="region of interest" description="Disordered" evidence="1">
    <location>
        <begin position="1"/>
        <end position="36"/>
    </location>
</feature>
<dbReference type="Proteomes" id="UP000053676">
    <property type="component" value="Unassembled WGS sequence"/>
</dbReference>
<evidence type="ECO:0000313" key="4">
    <source>
        <dbReference type="Proteomes" id="UP000053676"/>
    </source>
</evidence>
<evidence type="ECO:0000313" key="3">
    <source>
        <dbReference type="EMBL" id="ETN77174.1"/>
    </source>
</evidence>